<dbReference type="GO" id="GO:0046872">
    <property type="term" value="F:metal ion binding"/>
    <property type="evidence" value="ECO:0007669"/>
    <property type="project" value="UniProtKB-KW"/>
</dbReference>
<comment type="cofactor">
    <cofactor evidence="1">
        <name>Mg(2+)</name>
        <dbReference type="ChEBI" id="CHEBI:18420"/>
    </cofactor>
</comment>
<dbReference type="InterPro" id="IPR008949">
    <property type="entry name" value="Isoprenoid_synthase_dom_sf"/>
</dbReference>
<dbReference type="EMBL" id="SRME01000005">
    <property type="protein sequence ID" value="TGG87339.1"/>
    <property type="molecule type" value="Genomic_DNA"/>
</dbReference>
<dbReference type="PANTHER" id="PTHR12001">
    <property type="entry name" value="GERANYLGERANYL PYROPHOSPHATE SYNTHASE"/>
    <property type="match status" value="1"/>
</dbReference>
<gene>
    <name evidence="8" type="ORF">E4650_08530</name>
    <name evidence="7" type="ORF">SAMN04488588_1387</name>
</gene>
<sequence length="286" mass="32942">MDFLISYKNYFDKKLSYFIENINFNKDIKDSLSYSLKNGGKRLRPWIISEISNILKIDDFDSVEKLCFSVEILHTTSLIHDDMPEIDNATLRRGKKANHLVFGDYLSLLSGDYGFVLPLKIVSDLKIIDLSIKNQIFSLFSKSTLTLIEGETEDVLFEKLGKTPSKEEIINMYRKKTGELFGLSFALPFILSSKKHVDQYFEAGVDFGIAFQIYDDLKDIHSTKEELGKDINADKNKSTIIKLLGREKSKIYADSLFEKIGNLFIENNLKSFYEKLSNIKSYIEKK</sequence>
<dbReference type="STRING" id="28234.SAMN04488588_1387"/>
<reference evidence="7 9" key="1">
    <citation type="submission" date="2016-10" db="EMBL/GenBank/DDBJ databases">
        <authorList>
            <person name="de Groot N.N."/>
        </authorList>
    </citation>
    <scope>NUCLEOTIDE SEQUENCE [LARGE SCALE GENOMIC DNA]</scope>
    <source>
        <strain evidence="7 9">WG14</strain>
    </source>
</reference>
<protein>
    <submittedName>
        <fullName evidence="7">Farnesyl-diphosphate synthase</fullName>
    </submittedName>
    <submittedName>
        <fullName evidence="8">Polyprenyl synthetase family protein</fullName>
    </submittedName>
</protein>
<reference evidence="8 10" key="2">
    <citation type="submission" date="2019-04" db="EMBL/GenBank/DDBJ databases">
        <title>Draft genome sequence data and analysis of a Fermenting Bacterium, Geotoga petraea strain HO-Geo1, isolated from heavy-oil petroleum reservoir in Russia.</title>
        <authorList>
            <person name="Grouzdev D.S."/>
            <person name="Semenova E.M."/>
            <person name="Sokolova D.S."/>
            <person name="Tourova T.P."/>
            <person name="Poltaraus A.B."/>
            <person name="Nazina T.N."/>
        </authorList>
    </citation>
    <scope>NUCLEOTIDE SEQUENCE [LARGE SCALE GENOMIC DNA]</scope>
    <source>
        <strain evidence="8 10">HO-Geo1</strain>
    </source>
</reference>
<dbReference type="GO" id="GO:0004659">
    <property type="term" value="F:prenyltransferase activity"/>
    <property type="evidence" value="ECO:0007669"/>
    <property type="project" value="InterPro"/>
</dbReference>
<comment type="similarity">
    <text evidence="2 6">Belongs to the FPP/GGPP synthase family.</text>
</comment>
<evidence type="ECO:0000313" key="9">
    <source>
        <dbReference type="Proteomes" id="UP000199322"/>
    </source>
</evidence>
<keyword evidence="9" id="KW-1185">Reference proteome</keyword>
<evidence type="ECO:0000313" key="10">
    <source>
        <dbReference type="Proteomes" id="UP000297288"/>
    </source>
</evidence>
<dbReference type="OrthoDB" id="9805316at2"/>
<evidence type="ECO:0000313" key="7">
    <source>
        <dbReference type="EMBL" id="SDC59129.1"/>
    </source>
</evidence>
<evidence type="ECO:0000256" key="3">
    <source>
        <dbReference type="ARBA" id="ARBA00022679"/>
    </source>
</evidence>
<dbReference type="PROSITE" id="PS00444">
    <property type="entry name" value="POLYPRENYL_SYNTHASE_2"/>
    <property type="match status" value="1"/>
</dbReference>
<dbReference type="SUPFAM" id="SSF48576">
    <property type="entry name" value="Terpenoid synthases"/>
    <property type="match status" value="1"/>
</dbReference>
<dbReference type="SFLD" id="SFLDS00005">
    <property type="entry name" value="Isoprenoid_Synthase_Type_I"/>
    <property type="match status" value="1"/>
</dbReference>
<evidence type="ECO:0000256" key="2">
    <source>
        <dbReference type="ARBA" id="ARBA00006706"/>
    </source>
</evidence>
<proteinExistence type="inferred from homology"/>
<accession>A0A1G6MUB9</accession>
<evidence type="ECO:0000256" key="1">
    <source>
        <dbReference type="ARBA" id="ARBA00001946"/>
    </source>
</evidence>
<dbReference type="PROSITE" id="PS00723">
    <property type="entry name" value="POLYPRENYL_SYNTHASE_1"/>
    <property type="match status" value="1"/>
</dbReference>
<dbReference type="Pfam" id="PF00348">
    <property type="entry name" value="polyprenyl_synt"/>
    <property type="match status" value="1"/>
</dbReference>
<dbReference type="InterPro" id="IPR033749">
    <property type="entry name" value="Polyprenyl_synt_CS"/>
</dbReference>
<organism evidence="7 9">
    <name type="scientific">Geotoga petraea</name>
    <dbReference type="NCBI Taxonomy" id="28234"/>
    <lineage>
        <taxon>Bacteria</taxon>
        <taxon>Thermotogati</taxon>
        <taxon>Thermotogota</taxon>
        <taxon>Thermotogae</taxon>
        <taxon>Petrotogales</taxon>
        <taxon>Petrotogaceae</taxon>
        <taxon>Geotoga</taxon>
    </lineage>
</organism>
<dbReference type="PANTHER" id="PTHR12001:SF85">
    <property type="entry name" value="SHORT CHAIN ISOPRENYL DIPHOSPHATE SYNTHASE"/>
    <property type="match status" value="1"/>
</dbReference>
<dbReference type="EMBL" id="FMYV01000005">
    <property type="protein sequence ID" value="SDC59129.1"/>
    <property type="molecule type" value="Genomic_DNA"/>
</dbReference>
<dbReference type="Proteomes" id="UP000199322">
    <property type="component" value="Unassembled WGS sequence"/>
</dbReference>
<dbReference type="Gene3D" id="1.10.600.10">
    <property type="entry name" value="Farnesyl Diphosphate Synthase"/>
    <property type="match status" value="1"/>
</dbReference>
<dbReference type="AlphaFoldDB" id="A0A1G6MUB9"/>
<evidence type="ECO:0000256" key="4">
    <source>
        <dbReference type="ARBA" id="ARBA00022723"/>
    </source>
</evidence>
<name>A0A1G6MUB9_9BACT</name>
<dbReference type="RefSeq" id="WP_091404038.1">
    <property type="nucleotide sequence ID" value="NZ_FMYV01000005.1"/>
</dbReference>
<dbReference type="CDD" id="cd00685">
    <property type="entry name" value="Trans_IPPS_HT"/>
    <property type="match status" value="1"/>
</dbReference>
<evidence type="ECO:0000313" key="8">
    <source>
        <dbReference type="EMBL" id="TGG87339.1"/>
    </source>
</evidence>
<dbReference type="Proteomes" id="UP000297288">
    <property type="component" value="Unassembled WGS sequence"/>
</dbReference>
<keyword evidence="3 6" id="KW-0808">Transferase</keyword>
<keyword evidence="4" id="KW-0479">Metal-binding</keyword>
<evidence type="ECO:0000256" key="6">
    <source>
        <dbReference type="RuleBase" id="RU004466"/>
    </source>
</evidence>
<keyword evidence="5" id="KW-0460">Magnesium</keyword>
<evidence type="ECO:0000256" key="5">
    <source>
        <dbReference type="ARBA" id="ARBA00022842"/>
    </source>
</evidence>
<dbReference type="InterPro" id="IPR000092">
    <property type="entry name" value="Polyprenyl_synt"/>
</dbReference>
<dbReference type="GO" id="GO:0008299">
    <property type="term" value="P:isoprenoid biosynthetic process"/>
    <property type="evidence" value="ECO:0007669"/>
    <property type="project" value="InterPro"/>
</dbReference>